<dbReference type="EMBL" id="KV907511">
    <property type="protein sequence ID" value="OOF91463.1"/>
    <property type="molecule type" value="Genomic_DNA"/>
</dbReference>
<reference evidence="2" key="1">
    <citation type="journal article" date="2017" name="Genome Biol.">
        <title>Comparative genomics reveals high biological diversity and specific adaptations in the industrially and medically important fungal genus Aspergillus.</title>
        <authorList>
            <person name="de Vries R.P."/>
            <person name="Riley R."/>
            <person name="Wiebenga A."/>
            <person name="Aguilar-Osorio G."/>
            <person name="Amillis S."/>
            <person name="Uchima C.A."/>
            <person name="Anderluh G."/>
            <person name="Asadollahi M."/>
            <person name="Askin M."/>
            <person name="Barry K."/>
            <person name="Battaglia E."/>
            <person name="Bayram O."/>
            <person name="Benocci T."/>
            <person name="Braus-Stromeyer S.A."/>
            <person name="Caldana C."/>
            <person name="Canovas D."/>
            <person name="Cerqueira G.C."/>
            <person name="Chen F."/>
            <person name="Chen W."/>
            <person name="Choi C."/>
            <person name="Clum A."/>
            <person name="Dos Santos R.A."/>
            <person name="Damasio A.R."/>
            <person name="Diallinas G."/>
            <person name="Emri T."/>
            <person name="Fekete E."/>
            <person name="Flipphi M."/>
            <person name="Freyberg S."/>
            <person name="Gallo A."/>
            <person name="Gournas C."/>
            <person name="Habgood R."/>
            <person name="Hainaut M."/>
            <person name="Harispe M.L."/>
            <person name="Henrissat B."/>
            <person name="Hilden K.S."/>
            <person name="Hope R."/>
            <person name="Hossain A."/>
            <person name="Karabika E."/>
            <person name="Karaffa L."/>
            <person name="Karanyi Z."/>
            <person name="Krasevec N."/>
            <person name="Kuo A."/>
            <person name="Kusch H."/>
            <person name="LaButti K."/>
            <person name="Lagendijk E.L."/>
            <person name="Lapidus A."/>
            <person name="Levasseur A."/>
            <person name="Lindquist E."/>
            <person name="Lipzen A."/>
            <person name="Logrieco A.F."/>
            <person name="MacCabe A."/>
            <person name="Maekelae M.R."/>
            <person name="Malavazi I."/>
            <person name="Melin P."/>
            <person name="Meyer V."/>
            <person name="Mielnichuk N."/>
            <person name="Miskei M."/>
            <person name="Molnar A.P."/>
            <person name="Mule G."/>
            <person name="Ngan C.Y."/>
            <person name="Orejas M."/>
            <person name="Orosz E."/>
            <person name="Ouedraogo J.P."/>
            <person name="Overkamp K.M."/>
            <person name="Park H.-S."/>
            <person name="Perrone G."/>
            <person name="Piumi F."/>
            <person name="Punt P.J."/>
            <person name="Ram A.F."/>
            <person name="Ramon A."/>
            <person name="Rauscher S."/>
            <person name="Record E."/>
            <person name="Riano-Pachon D.M."/>
            <person name="Robert V."/>
            <person name="Roehrig J."/>
            <person name="Ruller R."/>
            <person name="Salamov A."/>
            <person name="Salih N.S."/>
            <person name="Samson R.A."/>
            <person name="Sandor E."/>
            <person name="Sanguinetti M."/>
            <person name="Schuetze T."/>
            <person name="Sepcic K."/>
            <person name="Shelest E."/>
            <person name="Sherlock G."/>
            <person name="Sophianopoulou V."/>
            <person name="Squina F.M."/>
            <person name="Sun H."/>
            <person name="Susca A."/>
            <person name="Todd R.B."/>
            <person name="Tsang A."/>
            <person name="Unkles S.E."/>
            <person name="van de Wiele N."/>
            <person name="van Rossen-Uffink D."/>
            <person name="Oliveira J.V."/>
            <person name="Vesth T.C."/>
            <person name="Visser J."/>
            <person name="Yu J.-H."/>
            <person name="Zhou M."/>
            <person name="Andersen M.R."/>
            <person name="Archer D.B."/>
            <person name="Baker S.E."/>
            <person name="Benoit I."/>
            <person name="Brakhage A.A."/>
            <person name="Braus G.H."/>
            <person name="Fischer R."/>
            <person name="Frisvad J.C."/>
            <person name="Goldman G.H."/>
            <person name="Houbraken J."/>
            <person name="Oakley B."/>
            <person name="Pocsi I."/>
            <person name="Scazzocchio C."/>
            <person name="Seiboth B."/>
            <person name="vanKuyk P.A."/>
            <person name="Wortman J."/>
            <person name="Dyer P.S."/>
            <person name="Grigoriev I.V."/>
        </authorList>
    </citation>
    <scope>NUCLEOTIDE SEQUENCE [LARGE SCALE GENOMIC DNA]</scope>
    <source>
        <strain evidence="2">ITEM 5010</strain>
    </source>
</reference>
<keyword evidence="2" id="KW-1185">Reference proteome</keyword>
<gene>
    <name evidence="1" type="ORF">ASPCADRAFT_211277</name>
</gene>
<organism evidence="1 2">
    <name type="scientific">Aspergillus carbonarius (strain ITEM 5010)</name>
    <dbReference type="NCBI Taxonomy" id="602072"/>
    <lineage>
        <taxon>Eukaryota</taxon>
        <taxon>Fungi</taxon>
        <taxon>Dikarya</taxon>
        <taxon>Ascomycota</taxon>
        <taxon>Pezizomycotina</taxon>
        <taxon>Eurotiomycetes</taxon>
        <taxon>Eurotiomycetidae</taxon>
        <taxon>Eurotiales</taxon>
        <taxon>Aspergillaceae</taxon>
        <taxon>Aspergillus</taxon>
        <taxon>Aspergillus subgen. Circumdati</taxon>
    </lineage>
</organism>
<name>A0A1R3RAH4_ASPC5</name>
<sequence length="65" mass="7333">MQNHTCLKPCESGIEDSKPCLIVLAFLYMLAVDPSLAAQEKQLGRFRLLSKCWNVYPDATVKEMS</sequence>
<evidence type="ECO:0000313" key="2">
    <source>
        <dbReference type="Proteomes" id="UP000188318"/>
    </source>
</evidence>
<proteinExistence type="predicted"/>
<protein>
    <submittedName>
        <fullName evidence="1">Uncharacterized protein</fullName>
    </submittedName>
</protein>
<evidence type="ECO:0000313" key="1">
    <source>
        <dbReference type="EMBL" id="OOF91463.1"/>
    </source>
</evidence>
<dbReference type="AlphaFoldDB" id="A0A1R3RAH4"/>
<dbReference type="VEuPathDB" id="FungiDB:ASPCADRAFT_211277"/>
<accession>A0A1R3RAH4</accession>
<dbReference type="Proteomes" id="UP000188318">
    <property type="component" value="Unassembled WGS sequence"/>
</dbReference>